<evidence type="ECO:0000313" key="2">
    <source>
        <dbReference type="Proteomes" id="UP000317257"/>
    </source>
</evidence>
<sequence>MSTSLVSASWKLIGKGTIPVVYELDIDSLMSVIVRRSPMSIDNPLLDDRSVPMPIFSWKKAIPRKGFSILIARSLCGVCVTK</sequence>
<reference evidence="2" key="1">
    <citation type="submission" date="2018-12" db="EMBL/GenBank/DDBJ databases">
        <title>The complete genome of Metarhizium rileyi, a key fungal pathogen of Lepidoptera.</title>
        <authorList>
            <person name="Binneck E."/>
            <person name="Lastra C.C.L."/>
            <person name="Sosa-Gomez D.R."/>
        </authorList>
    </citation>
    <scope>NUCLEOTIDE SEQUENCE [LARGE SCALE GENOMIC DNA]</scope>
    <source>
        <strain evidence="2">Cep018-CH2</strain>
    </source>
</reference>
<dbReference type="Proteomes" id="UP000317257">
    <property type="component" value="Unassembled WGS sequence"/>
</dbReference>
<proteinExistence type="predicted"/>
<gene>
    <name evidence="1" type="ORF">ED733_002841</name>
</gene>
<dbReference type="AlphaFoldDB" id="A0A5C6GBC2"/>
<protein>
    <submittedName>
        <fullName evidence="1">Uncharacterized protein</fullName>
    </submittedName>
</protein>
<name>A0A5C6GBC2_METRR</name>
<comment type="caution">
    <text evidence="1">The sequence shown here is derived from an EMBL/GenBank/DDBJ whole genome shotgun (WGS) entry which is preliminary data.</text>
</comment>
<evidence type="ECO:0000313" key="1">
    <source>
        <dbReference type="EMBL" id="TWU73153.1"/>
    </source>
</evidence>
<organism evidence="1 2">
    <name type="scientific">Metarhizium rileyi (strain RCEF 4871)</name>
    <name type="common">Nomuraea rileyi</name>
    <dbReference type="NCBI Taxonomy" id="1649241"/>
    <lineage>
        <taxon>Eukaryota</taxon>
        <taxon>Fungi</taxon>
        <taxon>Dikarya</taxon>
        <taxon>Ascomycota</taxon>
        <taxon>Pezizomycotina</taxon>
        <taxon>Sordariomycetes</taxon>
        <taxon>Hypocreomycetidae</taxon>
        <taxon>Hypocreales</taxon>
        <taxon>Clavicipitaceae</taxon>
        <taxon>Metarhizium</taxon>
    </lineage>
</organism>
<accession>A0A5C6GBC2</accession>
<dbReference type="EMBL" id="SBHS01000020">
    <property type="protein sequence ID" value="TWU73153.1"/>
    <property type="molecule type" value="Genomic_DNA"/>
</dbReference>